<reference evidence="1 2" key="1">
    <citation type="submission" date="2019-02" db="EMBL/GenBank/DDBJ databases">
        <title>Genome sequencing of the rare red list fungi Dentipellis fragilis.</title>
        <authorList>
            <person name="Buettner E."/>
            <person name="Kellner H."/>
        </authorList>
    </citation>
    <scope>NUCLEOTIDE SEQUENCE [LARGE SCALE GENOMIC DNA]</scope>
    <source>
        <strain evidence="1 2">DSM 105465</strain>
    </source>
</reference>
<name>A0A4Y9Y363_9AGAM</name>
<dbReference type="EMBL" id="SEOQ01000788">
    <property type="protein sequence ID" value="TFY56924.1"/>
    <property type="molecule type" value="Genomic_DNA"/>
</dbReference>
<comment type="caution">
    <text evidence="1">The sequence shown here is derived from an EMBL/GenBank/DDBJ whole genome shotgun (WGS) entry which is preliminary data.</text>
</comment>
<proteinExistence type="predicted"/>
<organism evidence="1 2">
    <name type="scientific">Dentipellis fragilis</name>
    <dbReference type="NCBI Taxonomy" id="205917"/>
    <lineage>
        <taxon>Eukaryota</taxon>
        <taxon>Fungi</taxon>
        <taxon>Dikarya</taxon>
        <taxon>Basidiomycota</taxon>
        <taxon>Agaricomycotina</taxon>
        <taxon>Agaricomycetes</taxon>
        <taxon>Russulales</taxon>
        <taxon>Hericiaceae</taxon>
        <taxon>Dentipellis</taxon>
    </lineage>
</organism>
<keyword evidence="2" id="KW-1185">Reference proteome</keyword>
<evidence type="ECO:0000313" key="1">
    <source>
        <dbReference type="EMBL" id="TFY56924.1"/>
    </source>
</evidence>
<dbReference type="Proteomes" id="UP000298327">
    <property type="component" value="Unassembled WGS sequence"/>
</dbReference>
<protein>
    <submittedName>
        <fullName evidence="1">Uncharacterized protein</fullName>
    </submittedName>
</protein>
<gene>
    <name evidence="1" type="ORF">EVG20_g8741</name>
</gene>
<dbReference type="AlphaFoldDB" id="A0A4Y9Y363"/>
<evidence type="ECO:0000313" key="2">
    <source>
        <dbReference type="Proteomes" id="UP000298327"/>
    </source>
</evidence>
<accession>A0A4Y9Y363</accession>
<sequence>MRRAVYGKTYCGRDDGMLQQCRVRGRLGRGDAEDRGEDSCPIGCSVLRERMGEGVGQELRSRIDDLLDDFPRLICCVITISKFMGDLEMER</sequence>